<organism evidence="1 2">
    <name type="scientific">Discina gigas</name>
    <dbReference type="NCBI Taxonomy" id="1032678"/>
    <lineage>
        <taxon>Eukaryota</taxon>
        <taxon>Fungi</taxon>
        <taxon>Dikarya</taxon>
        <taxon>Ascomycota</taxon>
        <taxon>Pezizomycotina</taxon>
        <taxon>Pezizomycetes</taxon>
        <taxon>Pezizales</taxon>
        <taxon>Discinaceae</taxon>
        <taxon>Discina</taxon>
    </lineage>
</organism>
<keyword evidence="2" id="KW-1185">Reference proteome</keyword>
<comment type="caution">
    <text evidence="1">The sequence shown here is derived from an EMBL/GenBank/DDBJ whole genome shotgun (WGS) entry which is preliminary data.</text>
</comment>
<proteinExistence type="predicted"/>
<name>A0ABR3GTF8_9PEZI</name>
<accession>A0ABR3GTF8</accession>
<gene>
    <name evidence="1" type="ORF">Q9L58_001668</name>
</gene>
<evidence type="ECO:0000313" key="2">
    <source>
        <dbReference type="Proteomes" id="UP001447188"/>
    </source>
</evidence>
<dbReference type="PANTHER" id="PTHR38119">
    <property type="entry name" value="BTB DOMAIN-CONTAINING PROTEIN-RELATED"/>
    <property type="match status" value="1"/>
</dbReference>
<dbReference type="PANTHER" id="PTHR38119:SF1">
    <property type="entry name" value="BTB DOMAIN-CONTAINING PROTEIN"/>
    <property type="match status" value="1"/>
</dbReference>
<sequence>MSMIRTVFGPPDSEAPDVLITTPYQQFTLHSKVLKLCSRWFTASMSKVWWTGVNMDGDVISYRYVLNYDKDGVSTLLPDHQPFPPGRIPEAEMVKELCERFHVLFKCFYNEPITIHNLDYCLRLVTLADQYDALESIAESVRASFFESPERDIDVEIQKDPTTYLMLGYRLQSAQVFKEAFIHIVGLHVGRPTMVAIWSVENDIPRRIIELVWGESYKLSRVVSAAIKRYLMLGAGMVHSEDKGYGRVALAVVKDKLGEYCSEFGDAGHEGLLFRAIVQDPFSVAGTDFTPYGWLHDLPESPLIQERILPGVKRAASYLAKNNLRLKEEMKYLTCAELSGDHLPEWLKS</sequence>
<protein>
    <recommendedName>
        <fullName evidence="3">BTB domain-containing protein</fullName>
    </recommendedName>
</protein>
<evidence type="ECO:0008006" key="3">
    <source>
        <dbReference type="Google" id="ProtNLM"/>
    </source>
</evidence>
<reference evidence="1 2" key="1">
    <citation type="submission" date="2024-02" db="EMBL/GenBank/DDBJ databases">
        <title>Discinaceae phylogenomics.</title>
        <authorList>
            <person name="Dirks A.C."/>
            <person name="James T.Y."/>
        </authorList>
    </citation>
    <scope>NUCLEOTIDE SEQUENCE [LARGE SCALE GENOMIC DNA]</scope>
    <source>
        <strain evidence="1 2">ACD0624</strain>
    </source>
</reference>
<evidence type="ECO:0000313" key="1">
    <source>
        <dbReference type="EMBL" id="KAL0639209.1"/>
    </source>
</evidence>
<dbReference type="EMBL" id="JBBBZM010000013">
    <property type="protein sequence ID" value="KAL0639209.1"/>
    <property type="molecule type" value="Genomic_DNA"/>
</dbReference>
<dbReference type="Proteomes" id="UP001447188">
    <property type="component" value="Unassembled WGS sequence"/>
</dbReference>